<feature type="transmembrane region" description="Helical" evidence="1">
    <location>
        <begin position="142"/>
        <end position="161"/>
    </location>
</feature>
<comment type="caution">
    <text evidence="3">The sequence shown here is derived from an EMBL/GenBank/DDBJ whole genome shotgun (WGS) entry which is preliminary data.</text>
</comment>
<sequence length="167" mass="18951">MKPESPLSFLLFFQFTNAAPITLYYRKGVSEGCINGSRQQLSVKGFGCQIPVSKPSEQKRLSHVPSSLPTVLENEDDKDEEAMWFNNRPILPPSTMTAEEPRDVLPLRTIPMMRRQDGLVWEEDGIVWEHGREVRDRDNANLLIALLVLAFLCIIVGTVAAKRNNER</sequence>
<feature type="non-terminal residue" evidence="3">
    <location>
        <position position="1"/>
    </location>
</feature>
<keyword evidence="1" id="KW-0472">Membrane</keyword>
<organism evidence="3 4">
    <name type="scientific">Scytalidium lignicola</name>
    <name type="common">Hyphomycete</name>
    <dbReference type="NCBI Taxonomy" id="5539"/>
    <lineage>
        <taxon>Eukaryota</taxon>
        <taxon>Fungi</taxon>
        <taxon>Dikarya</taxon>
        <taxon>Ascomycota</taxon>
        <taxon>Pezizomycotina</taxon>
        <taxon>Leotiomycetes</taxon>
        <taxon>Leotiomycetes incertae sedis</taxon>
        <taxon>Scytalidium</taxon>
    </lineage>
</organism>
<evidence type="ECO:0000313" key="3">
    <source>
        <dbReference type="EMBL" id="RFU24145.1"/>
    </source>
</evidence>
<keyword evidence="4" id="KW-1185">Reference proteome</keyword>
<keyword evidence="1" id="KW-1133">Transmembrane helix</keyword>
<proteinExistence type="predicted"/>
<keyword evidence="2" id="KW-0732">Signal</keyword>
<keyword evidence="1" id="KW-0812">Transmembrane</keyword>
<evidence type="ECO:0000256" key="2">
    <source>
        <dbReference type="SAM" id="SignalP"/>
    </source>
</evidence>
<feature type="non-terminal residue" evidence="3">
    <location>
        <position position="167"/>
    </location>
</feature>
<evidence type="ECO:0000256" key="1">
    <source>
        <dbReference type="SAM" id="Phobius"/>
    </source>
</evidence>
<name>A0A3E2GSK5_SCYLI</name>
<gene>
    <name evidence="3" type="ORF">B7463_g12192</name>
</gene>
<dbReference type="AlphaFoldDB" id="A0A3E2GSK5"/>
<evidence type="ECO:0000313" key="4">
    <source>
        <dbReference type="Proteomes" id="UP000258309"/>
    </source>
</evidence>
<accession>A0A3E2GSK5</accession>
<feature type="signal peptide" evidence="2">
    <location>
        <begin position="1"/>
        <end position="18"/>
    </location>
</feature>
<protein>
    <submittedName>
        <fullName evidence="3">Uncharacterized protein</fullName>
    </submittedName>
</protein>
<dbReference type="Proteomes" id="UP000258309">
    <property type="component" value="Unassembled WGS sequence"/>
</dbReference>
<reference evidence="3 4" key="1">
    <citation type="submission" date="2018-05" db="EMBL/GenBank/DDBJ databases">
        <title>Draft genome sequence of Scytalidium lignicola DSM 105466, a ubiquitous saprotrophic fungus.</title>
        <authorList>
            <person name="Buettner E."/>
            <person name="Gebauer A.M."/>
            <person name="Hofrichter M."/>
            <person name="Liers C."/>
            <person name="Kellner H."/>
        </authorList>
    </citation>
    <scope>NUCLEOTIDE SEQUENCE [LARGE SCALE GENOMIC DNA]</scope>
    <source>
        <strain evidence="3 4">DSM 105466</strain>
    </source>
</reference>
<feature type="chain" id="PRO_5017714929" evidence="2">
    <location>
        <begin position="19"/>
        <end position="167"/>
    </location>
</feature>
<dbReference type="EMBL" id="NCSJ02000498">
    <property type="protein sequence ID" value="RFU24145.1"/>
    <property type="molecule type" value="Genomic_DNA"/>
</dbReference>